<evidence type="ECO:0000313" key="1">
    <source>
        <dbReference type="EMBL" id="RKF21696.1"/>
    </source>
</evidence>
<dbReference type="OrthoDB" id="9810277at2"/>
<dbReference type="GO" id="GO:0016740">
    <property type="term" value="F:transferase activity"/>
    <property type="evidence" value="ECO:0007669"/>
    <property type="project" value="UniProtKB-KW"/>
</dbReference>
<dbReference type="PANTHER" id="PTHR43883">
    <property type="entry name" value="SLR0207 PROTEIN"/>
    <property type="match status" value="1"/>
</dbReference>
<dbReference type="PANTHER" id="PTHR43883:SF1">
    <property type="entry name" value="GLUCONOKINASE"/>
    <property type="match status" value="1"/>
</dbReference>
<dbReference type="InterPro" id="IPR052732">
    <property type="entry name" value="Cell-binding_unc_protein"/>
</dbReference>
<protein>
    <submittedName>
        <fullName evidence="1">Aminoglycoside phosphotransferase</fullName>
    </submittedName>
</protein>
<comment type="caution">
    <text evidence="1">The sequence shown here is derived from an EMBL/GenBank/DDBJ whole genome shotgun (WGS) entry which is preliminary data.</text>
</comment>
<keyword evidence="1" id="KW-0808">Transferase</keyword>
<dbReference type="SUPFAM" id="SSF56112">
    <property type="entry name" value="Protein kinase-like (PK-like)"/>
    <property type="match status" value="1"/>
</dbReference>
<keyword evidence="2" id="KW-1185">Reference proteome</keyword>
<dbReference type="Gene3D" id="3.40.50.300">
    <property type="entry name" value="P-loop containing nucleotide triphosphate hydrolases"/>
    <property type="match status" value="1"/>
</dbReference>
<dbReference type="InterPro" id="IPR011009">
    <property type="entry name" value="Kinase-like_dom_sf"/>
</dbReference>
<dbReference type="Proteomes" id="UP000284395">
    <property type="component" value="Unassembled WGS sequence"/>
</dbReference>
<dbReference type="AlphaFoldDB" id="A0A420EM52"/>
<dbReference type="Pfam" id="PF13671">
    <property type="entry name" value="AAA_33"/>
    <property type="match status" value="1"/>
</dbReference>
<proteinExistence type="predicted"/>
<gene>
    <name evidence="1" type="ORF">D6851_06595</name>
</gene>
<organism evidence="1 2">
    <name type="scientific">Altericroceibacterium spongiae</name>
    <dbReference type="NCBI Taxonomy" id="2320269"/>
    <lineage>
        <taxon>Bacteria</taxon>
        <taxon>Pseudomonadati</taxon>
        <taxon>Pseudomonadota</taxon>
        <taxon>Alphaproteobacteria</taxon>
        <taxon>Sphingomonadales</taxon>
        <taxon>Erythrobacteraceae</taxon>
        <taxon>Altericroceibacterium</taxon>
    </lineage>
</organism>
<accession>A0A420EM52</accession>
<dbReference type="RefSeq" id="WP_120324106.1">
    <property type="nucleotide sequence ID" value="NZ_RAPF01000003.1"/>
</dbReference>
<dbReference type="SUPFAM" id="SSF52540">
    <property type="entry name" value="P-loop containing nucleoside triphosphate hydrolases"/>
    <property type="match status" value="1"/>
</dbReference>
<dbReference type="EMBL" id="RAPF01000003">
    <property type="protein sequence ID" value="RKF21696.1"/>
    <property type="molecule type" value="Genomic_DNA"/>
</dbReference>
<name>A0A420EM52_9SPHN</name>
<evidence type="ECO:0000313" key="2">
    <source>
        <dbReference type="Proteomes" id="UP000284395"/>
    </source>
</evidence>
<dbReference type="InterPro" id="IPR027417">
    <property type="entry name" value="P-loop_NTPase"/>
</dbReference>
<reference evidence="1 2" key="1">
    <citation type="submission" date="2018-09" db="EMBL/GenBank/DDBJ databases">
        <title>Altererythrobacter spongiae sp. nov., isolated from a marine sponge.</title>
        <authorList>
            <person name="Zhuang L."/>
            <person name="Luo L."/>
        </authorList>
    </citation>
    <scope>NUCLEOTIDE SEQUENCE [LARGE SCALE GENOMIC DNA]</scope>
    <source>
        <strain evidence="1 2">HN-Y73</strain>
    </source>
</reference>
<sequence>MIDQSETIRFLSRPETYGCSGPVERIDTHDAIVFLAGEHAYKLKRAIRLPYLDFSTAAKRRTVCETELALNRRTAPELYCEVRAIRQTPDGALTFDQGETVDWLVVMRRFADDALLEHIAERGELTPPLIDEIADHIATFHEQAEICMSADGTSRIRKVIEGNFESMTCLPNGFLPEDQYLRLHRASLATLDNMAPLLDRRAGAGCVRHCHGDLHLANICLWEGHPLMFDCLEFDAELATTDTLYDLAFLLMDLWQRGFAVQANRLFNRYCDMADESDGLAALPLFLSMRSAIRAHVTASEAQQQSDEYKRKNTLEKARSYLTAALTFLHPNKPRLIAIGGLSGTGKSTLAAALAPSIGAPPGARWLRSDVLRKRMAGLTPEDTLPESAYSAEAGQRVYKRMLQEAGEALDAGQSVITDAVFAKPDERLALERLCRDINIPFSGIWLDAPLMTLEHRVRDRRCDASDADIDVVKQQSTYDVGELGDWHRLDASGTASALADNVLQIISRERQ</sequence>